<evidence type="ECO:0000313" key="1">
    <source>
        <dbReference type="EMBL" id="OAA51461.1"/>
    </source>
</evidence>
<proteinExistence type="predicted"/>
<dbReference type="STRING" id="1081105.A0A167KAR7"/>
<dbReference type="Proteomes" id="UP000243498">
    <property type="component" value="Unassembled WGS sequence"/>
</dbReference>
<organism evidence="1 2">
    <name type="scientific">Metarhizium rileyi (strain RCEF 4871)</name>
    <name type="common">Nomuraea rileyi</name>
    <dbReference type="NCBI Taxonomy" id="1649241"/>
    <lineage>
        <taxon>Eukaryota</taxon>
        <taxon>Fungi</taxon>
        <taxon>Dikarya</taxon>
        <taxon>Ascomycota</taxon>
        <taxon>Pezizomycotina</taxon>
        <taxon>Sordariomycetes</taxon>
        <taxon>Hypocreomycetidae</taxon>
        <taxon>Hypocreales</taxon>
        <taxon>Clavicipitaceae</taxon>
        <taxon>Metarhizium</taxon>
    </lineage>
</organism>
<comment type="caution">
    <text evidence="1">The sequence shown here is derived from an EMBL/GenBank/DDBJ whole genome shotgun (WGS) entry which is preliminary data.</text>
</comment>
<accession>A0A167KAR7</accession>
<gene>
    <name evidence="1" type="ORF">NOR_00054</name>
</gene>
<name>A0A167KAR7_METRR</name>
<sequence length="357" mass="40036">MERLDQCNVQNCGLCTFKFEDNEVIFAGNLVSSEVQEARHNPNWLYSDELAVAFHKLCYGYAGGVSPQLRAITRYDFSPSQESMANARHFGPSILSQLNAELNALNPKMPLELQKYIADYLTPYYHIAITVASSRLKPKPKPTRVSLSSDIWAHSVTFHGKLYISNLSSEKNNDSKLIYSAASSRPADIIYIARDPWGVKEVVVALRGDAVERVEEADTWWEAISISPNLGYMKGDNDGLKLRNLEFEANDGNTRIVWTTPQSLQQNIRVIRSRDDSSEIRFTPFVINGANVSGYSTAVSGDTLALQAHESESTSLSSSETHWLYLPLNSGEWISEVWLRIYQMRRATAFIVSIPAS</sequence>
<reference evidence="1 2" key="1">
    <citation type="journal article" date="2016" name="Genome Biol. Evol.">
        <title>Divergent and convergent evolution of fungal pathogenicity.</title>
        <authorList>
            <person name="Shang Y."/>
            <person name="Xiao G."/>
            <person name="Zheng P."/>
            <person name="Cen K."/>
            <person name="Zhan S."/>
            <person name="Wang C."/>
        </authorList>
    </citation>
    <scope>NUCLEOTIDE SEQUENCE [LARGE SCALE GENOMIC DNA]</scope>
    <source>
        <strain evidence="1 2">RCEF 4871</strain>
    </source>
</reference>
<dbReference type="OrthoDB" id="4879292at2759"/>
<dbReference type="EMBL" id="AZHC01000001">
    <property type="protein sequence ID" value="OAA51461.1"/>
    <property type="molecule type" value="Genomic_DNA"/>
</dbReference>
<keyword evidence="2" id="KW-1185">Reference proteome</keyword>
<protein>
    <submittedName>
        <fullName evidence="1">Uncharacterized protein</fullName>
    </submittedName>
</protein>
<dbReference type="AlphaFoldDB" id="A0A167KAR7"/>
<evidence type="ECO:0000313" key="2">
    <source>
        <dbReference type="Proteomes" id="UP000243498"/>
    </source>
</evidence>